<dbReference type="Pfam" id="PF13439">
    <property type="entry name" value="Glyco_transf_4"/>
    <property type="match status" value="1"/>
</dbReference>
<dbReference type="RefSeq" id="WP_014437459.1">
    <property type="nucleotide sequence ID" value="NC_017080.1"/>
</dbReference>
<name>I0IG53_PHYMF</name>
<dbReference type="Proteomes" id="UP000007881">
    <property type="component" value="Chromosome"/>
</dbReference>
<dbReference type="Gene3D" id="3.40.50.2000">
    <property type="entry name" value="Glycogen Phosphorylase B"/>
    <property type="match status" value="2"/>
</dbReference>
<dbReference type="EMBL" id="AP012338">
    <property type="protein sequence ID" value="BAM04241.1"/>
    <property type="molecule type" value="Genomic_DNA"/>
</dbReference>
<dbReference type="HOGENOM" id="CLU_009583_2_0_0"/>
<dbReference type="OrthoDB" id="258796at2"/>
<organism evidence="2 3">
    <name type="scientific">Phycisphaera mikurensis (strain NBRC 102666 / KCTC 22515 / FYK2301M01)</name>
    <dbReference type="NCBI Taxonomy" id="1142394"/>
    <lineage>
        <taxon>Bacteria</taxon>
        <taxon>Pseudomonadati</taxon>
        <taxon>Planctomycetota</taxon>
        <taxon>Phycisphaerae</taxon>
        <taxon>Phycisphaerales</taxon>
        <taxon>Phycisphaeraceae</taxon>
        <taxon>Phycisphaera</taxon>
    </lineage>
</organism>
<dbReference type="STRING" id="1142394.PSMK_20820"/>
<reference evidence="2 3" key="1">
    <citation type="submission" date="2012-02" db="EMBL/GenBank/DDBJ databases">
        <title>Complete genome sequence of Phycisphaera mikurensis NBRC 102666.</title>
        <authorList>
            <person name="Ankai A."/>
            <person name="Hosoyama A."/>
            <person name="Terui Y."/>
            <person name="Sekine M."/>
            <person name="Fukai R."/>
            <person name="Kato Y."/>
            <person name="Nakamura S."/>
            <person name="Yamada-Narita S."/>
            <person name="Kawakoshi A."/>
            <person name="Fukunaga Y."/>
            <person name="Yamazaki S."/>
            <person name="Fujita N."/>
        </authorList>
    </citation>
    <scope>NUCLEOTIDE SEQUENCE [LARGE SCALE GENOMIC DNA]</scope>
    <source>
        <strain evidence="3">NBRC 102666 / KCTC 22515 / FYK2301M01</strain>
    </source>
</reference>
<evidence type="ECO:0000313" key="3">
    <source>
        <dbReference type="Proteomes" id="UP000007881"/>
    </source>
</evidence>
<evidence type="ECO:0000259" key="1">
    <source>
        <dbReference type="Pfam" id="PF13439"/>
    </source>
</evidence>
<evidence type="ECO:0000313" key="2">
    <source>
        <dbReference type="EMBL" id="BAM04241.1"/>
    </source>
</evidence>
<gene>
    <name evidence="2" type="ordered locus">PSMK_20820</name>
</gene>
<dbReference type="eggNOG" id="COG0438">
    <property type="taxonomic scope" value="Bacteria"/>
</dbReference>
<dbReference type="CDD" id="cd03814">
    <property type="entry name" value="GT4-like"/>
    <property type="match status" value="1"/>
</dbReference>
<sequence length="340" mass="36557">MRLALLTDAWHPQVNGVVRTWNRVVEELVSAGAGVEVIHPGLFRTFPAPRYPEIRLAFWPGPGVRERLDAFEPTHVHVATEGPVGLAGRRACLRRGWRFTSSYHTKYPQYLRAYFGIPRPFTLAFVRRFHNAAQATLCPTPSVVDELAAEGLTGLRPWSRGVDTAVFHPGAGPAPASMAALEKPVFLCVGRVAKEKNLAAFLDLDLPGSKVVVGDGPARRALARKHPGVLFTGVQKGDALARHYAAADAFVFPSLTDTYGVVMLEANAAGLPVAAFPVTGPIDVVVDGVTGCLNQDLRAACLDALELDPADARAHAEANSWARCAQIVRETLVPIRGPSA</sequence>
<keyword evidence="3" id="KW-1185">Reference proteome</keyword>
<dbReference type="SUPFAM" id="SSF53756">
    <property type="entry name" value="UDP-Glycosyltransferase/glycogen phosphorylase"/>
    <property type="match status" value="1"/>
</dbReference>
<dbReference type="PANTHER" id="PTHR45947">
    <property type="entry name" value="SULFOQUINOVOSYL TRANSFERASE SQD2"/>
    <property type="match status" value="1"/>
</dbReference>
<keyword evidence="2" id="KW-0808">Transferase</keyword>
<dbReference type="InterPro" id="IPR050194">
    <property type="entry name" value="Glycosyltransferase_grp1"/>
</dbReference>
<dbReference type="KEGG" id="phm:PSMK_20820"/>
<protein>
    <submittedName>
        <fullName evidence="2">Putative glycosyltransferase</fullName>
    </submittedName>
</protein>
<accession>I0IG53</accession>
<dbReference type="Pfam" id="PF13692">
    <property type="entry name" value="Glyco_trans_1_4"/>
    <property type="match status" value="1"/>
</dbReference>
<dbReference type="PANTHER" id="PTHR45947:SF3">
    <property type="entry name" value="SULFOQUINOVOSYL TRANSFERASE SQD2"/>
    <property type="match status" value="1"/>
</dbReference>
<dbReference type="AlphaFoldDB" id="I0IG53"/>
<dbReference type="GO" id="GO:0016757">
    <property type="term" value="F:glycosyltransferase activity"/>
    <property type="evidence" value="ECO:0007669"/>
    <property type="project" value="UniProtKB-ARBA"/>
</dbReference>
<proteinExistence type="predicted"/>
<feature type="domain" description="Glycosyltransferase subfamily 4-like N-terminal" evidence="1">
    <location>
        <begin position="14"/>
        <end position="165"/>
    </location>
</feature>
<dbReference type="InterPro" id="IPR028098">
    <property type="entry name" value="Glyco_trans_4-like_N"/>
</dbReference>